<keyword evidence="3" id="KW-1185">Reference proteome</keyword>
<evidence type="ECO:0000256" key="1">
    <source>
        <dbReference type="SAM" id="MobiDB-lite"/>
    </source>
</evidence>
<feature type="region of interest" description="Disordered" evidence="1">
    <location>
        <begin position="80"/>
        <end position="114"/>
    </location>
</feature>
<dbReference type="RefSeq" id="WP_265047957.1">
    <property type="nucleotide sequence ID" value="NZ_CP100390.1"/>
</dbReference>
<sequence length="252" mass="26711">MTEPLYELAFYGRLVDGVSLETAKNNVTRLFKATTAQVDKMFGGGRVVIRNKLDKATADKYVAAMRKNGLVCEADIMGQKEAEPKPSAPRSKPSAPAQQSSSDQGSTPTKGAETVSPAIAHSADELTVLPLSSGVSESGDHSESHSVGINLAGEGVDNILQKSHLNLDPEGVRLSEHHEVEAPVFSEIDSLSIAPTGSDLVDPVEEIPPIVPDVSSISIAPAGSDMGQIKKDEKIEIPDLSHLKLDDLPDNQ</sequence>
<gene>
    <name evidence="2" type="ORF">NKI27_01615</name>
</gene>
<evidence type="ECO:0000313" key="2">
    <source>
        <dbReference type="EMBL" id="UZE96472.1"/>
    </source>
</evidence>
<organism evidence="2 3">
    <name type="scientific">Alkalimarinus alittae</name>
    <dbReference type="NCBI Taxonomy" id="2961619"/>
    <lineage>
        <taxon>Bacteria</taxon>
        <taxon>Pseudomonadati</taxon>
        <taxon>Pseudomonadota</taxon>
        <taxon>Gammaproteobacteria</taxon>
        <taxon>Alteromonadales</taxon>
        <taxon>Alteromonadaceae</taxon>
        <taxon>Alkalimarinus</taxon>
    </lineage>
</organism>
<dbReference type="Proteomes" id="UP001163739">
    <property type="component" value="Chromosome"/>
</dbReference>
<evidence type="ECO:0000313" key="3">
    <source>
        <dbReference type="Proteomes" id="UP001163739"/>
    </source>
</evidence>
<feature type="compositionally biased region" description="Low complexity" evidence="1">
    <location>
        <begin position="88"/>
        <end position="102"/>
    </location>
</feature>
<reference evidence="2" key="1">
    <citation type="submission" date="2022-06" db="EMBL/GenBank/DDBJ databases">
        <title>Alkalimarinus sp. nov., isolated from gut of a Alitta virens.</title>
        <authorList>
            <person name="Yang A.I."/>
            <person name="Shin N.-R."/>
        </authorList>
    </citation>
    <scope>NUCLEOTIDE SEQUENCE</scope>
    <source>
        <strain evidence="2">A2M4</strain>
    </source>
</reference>
<dbReference type="EMBL" id="CP100390">
    <property type="protein sequence ID" value="UZE96472.1"/>
    <property type="molecule type" value="Genomic_DNA"/>
</dbReference>
<protein>
    <submittedName>
        <fullName evidence="2">Uncharacterized protein</fullName>
    </submittedName>
</protein>
<name>A0ABY6N397_9ALTE</name>
<accession>A0ABY6N397</accession>
<proteinExistence type="predicted"/>